<evidence type="ECO:0000313" key="1">
    <source>
        <dbReference type="EMBL" id="MDQ0437072.1"/>
    </source>
</evidence>
<protein>
    <recommendedName>
        <fullName evidence="3">Xylose isomerase</fullName>
    </recommendedName>
</protein>
<reference evidence="1 2" key="1">
    <citation type="submission" date="2023-07" db="EMBL/GenBank/DDBJ databases">
        <title>Genomic Encyclopedia of Type Strains, Phase IV (KMG-IV): sequencing the most valuable type-strain genomes for metagenomic binning, comparative biology and taxonomic classification.</title>
        <authorList>
            <person name="Goeker M."/>
        </authorList>
    </citation>
    <scope>NUCLEOTIDE SEQUENCE [LARGE SCALE GENOMIC DNA]</scope>
    <source>
        <strain evidence="1 2">B6-8</strain>
    </source>
</reference>
<sequence>MHRLIVLQSLWTFEDLAEQPCAATLEARLDLIKTSGFDGAGTLWLERGQAEMAARLASERGLLLEGLALPDSVDALKPALEWGTAFGLHHLNVQPDIRTASVSEGAAVLEGWQRLAEQVDFPVYIETHRGRLTNDLLFTLELLKACPWLKLTADLSHYVVGGEIMLPVAEETDRRITRVLENAAAFHGRIATSEQIQAEIGFVQHAPWIEQFARWWQRGFEIWRAKAPAGASLSFLCELGARPYAITGPDGRDLSDRWADSLVLKDLARRIWSVSGPTA</sequence>
<name>A0ABU0H452_9HYPH</name>
<dbReference type="RefSeq" id="WP_266348009.1">
    <property type="nucleotide sequence ID" value="NZ_JAPKNG010000002.1"/>
</dbReference>
<dbReference type="Proteomes" id="UP001241603">
    <property type="component" value="Unassembled WGS sequence"/>
</dbReference>
<dbReference type="Gene3D" id="3.20.20.150">
    <property type="entry name" value="Divalent-metal-dependent TIM barrel enzymes"/>
    <property type="match status" value="1"/>
</dbReference>
<dbReference type="InterPro" id="IPR036237">
    <property type="entry name" value="Xyl_isomerase-like_sf"/>
</dbReference>
<dbReference type="SUPFAM" id="SSF51658">
    <property type="entry name" value="Xylose isomerase-like"/>
    <property type="match status" value="1"/>
</dbReference>
<dbReference type="EMBL" id="JAUSVO010000002">
    <property type="protein sequence ID" value="MDQ0437072.1"/>
    <property type="molecule type" value="Genomic_DNA"/>
</dbReference>
<organism evidence="1 2">
    <name type="scientific">Kaistia dalseonensis</name>
    <dbReference type="NCBI Taxonomy" id="410840"/>
    <lineage>
        <taxon>Bacteria</taxon>
        <taxon>Pseudomonadati</taxon>
        <taxon>Pseudomonadota</taxon>
        <taxon>Alphaproteobacteria</taxon>
        <taxon>Hyphomicrobiales</taxon>
        <taxon>Kaistiaceae</taxon>
        <taxon>Kaistia</taxon>
    </lineage>
</organism>
<evidence type="ECO:0008006" key="3">
    <source>
        <dbReference type="Google" id="ProtNLM"/>
    </source>
</evidence>
<gene>
    <name evidence="1" type="ORF">QO014_001457</name>
</gene>
<keyword evidence="2" id="KW-1185">Reference proteome</keyword>
<comment type="caution">
    <text evidence="1">The sequence shown here is derived from an EMBL/GenBank/DDBJ whole genome shotgun (WGS) entry which is preliminary data.</text>
</comment>
<accession>A0ABU0H452</accession>
<proteinExistence type="predicted"/>
<evidence type="ECO:0000313" key="2">
    <source>
        <dbReference type="Proteomes" id="UP001241603"/>
    </source>
</evidence>